<dbReference type="SUPFAM" id="SSF55961">
    <property type="entry name" value="Bet v1-like"/>
    <property type="match status" value="1"/>
</dbReference>
<dbReference type="Gene3D" id="3.30.530.20">
    <property type="match status" value="1"/>
</dbReference>
<evidence type="ECO:0000313" key="3">
    <source>
        <dbReference type="Proteomes" id="UP000252558"/>
    </source>
</evidence>
<gene>
    <name evidence="2" type="ORF">DU002_12700</name>
</gene>
<dbReference type="AlphaFoldDB" id="A0A368NH41"/>
<keyword evidence="3" id="KW-1185">Reference proteome</keyword>
<dbReference type="PANTHER" id="PTHR19308:SF14">
    <property type="entry name" value="START DOMAIN-CONTAINING PROTEIN"/>
    <property type="match status" value="1"/>
</dbReference>
<feature type="domain" description="START" evidence="1">
    <location>
        <begin position="15"/>
        <end position="200"/>
    </location>
</feature>
<sequence length="236" mass="27132">MPIFVVAIIFIAFSSQAKDWQLQLSERGVDIYTQSMDSPPFQKFRAEIQVEATRGAFLTLLLHTEANPDWVEHAEGADVIIFQPPNRHLVHTRFNPPWPVNKRDLVTASRYWQEPDSGVLYLAAESRPNAYPTQEGYLRMLDAEACWQISPQEGNTIKVRYEGFTNPSGNMPYFLTNKVGIQALFNTFTKLKRQLTRNEYRFANPEVPKRREFQSKPCNALLAEETAVTRATARHQ</sequence>
<dbReference type="InterPro" id="IPR023393">
    <property type="entry name" value="START-like_dom_sf"/>
</dbReference>
<dbReference type="RefSeq" id="WP_114338763.1">
    <property type="nucleotide sequence ID" value="NZ_QPID01000007.1"/>
</dbReference>
<proteinExistence type="predicted"/>
<dbReference type="GO" id="GO:0005737">
    <property type="term" value="C:cytoplasm"/>
    <property type="evidence" value="ECO:0007669"/>
    <property type="project" value="UniProtKB-ARBA"/>
</dbReference>
<protein>
    <recommendedName>
        <fullName evidence="1">START domain-containing protein</fullName>
    </recommendedName>
</protein>
<dbReference type="InterPro" id="IPR051213">
    <property type="entry name" value="START_lipid_transfer"/>
</dbReference>
<comment type="caution">
    <text evidence="2">The sequence shown here is derived from an EMBL/GenBank/DDBJ whole genome shotgun (WGS) entry which is preliminary data.</text>
</comment>
<dbReference type="OrthoDB" id="5734556at2"/>
<dbReference type="PANTHER" id="PTHR19308">
    <property type="entry name" value="PHOSPHATIDYLCHOLINE TRANSFER PROTEIN"/>
    <property type="match status" value="1"/>
</dbReference>
<dbReference type="PIRSF" id="PIRSF039033">
    <property type="entry name" value="START_dom"/>
    <property type="match status" value="1"/>
</dbReference>
<dbReference type="GO" id="GO:0008289">
    <property type="term" value="F:lipid binding"/>
    <property type="evidence" value="ECO:0007669"/>
    <property type="project" value="InterPro"/>
</dbReference>
<dbReference type="EMBL" id="QPID01000007">
    <property type="protein sequence ID" value="RCU49203.1"/>
    <property type="molecule type" value="Genomic_DNA"/>
</dbReference>
<dbReference type="InterPro" id="IPR028347">
    <property type="entry name" value="START_dom_prot"/>
</dbReference>
<organism evidence="2 3">
    <name type="scientific">Corallincola holothuriorum</name>
    <dbReference type="NCBI Taxonomy" id="2282215"/>
    <lineage>
        <taxon>Bacteria</taxon>
        <taxon>Pseudomonadati</taxon>
        <taxon>Pseudomonadota</taxon>
        <taxon>Gammaproteobacteria</taxon>
        <taxon>Alteromonadales</taxon>
        <taxon>Psychromonadaceae</taxon>
        <taxon>Corallincola</taxon>
    </lineage>
</organism>
<evidence type="ECO:0000259" key="1">
    <source>
        <dbReference type="PROSITE" id="PS50848"/>
    </source>
</evidence>
<reference evidence="2 3" key="1">
    <citation type="submission" date="2018-07" db="EMBL/GenBank/DDBJ databases">
        <title>Corallincola holothuriorum sp. nov., a new facultative anaerobe isolated from sea cucumber Apostichopus japonicus.</title>
        <authorList>
            <person name="Xia H."/>
        </authorList>
    </citation>
    <scope>NUCLEOTIDE SEQUENCE [LARGE SCALE GENOMIC DNA]</scope>
    <source>
        <strain evidence="2 3">C4</strain>
    </source>
</reference>
<dbReference type="PROSITE" id="PS50848">
    <property type="entry name" value="START"/>
    <property type="match status" value="1"/>
</dbReference>
<evidence type="ECO:0000313" key="2">
    <source>
        <dbReference type="EMBL" id="RCU49203.1"/>
    </source>
</evidence>
<dbReference type="Proteomes" id="UP000252558">
    <property type="component" value="Unassembled WGS sequence"/>
</dbReference>
<accession>A0A368NH41</accession>
<dbReference type="Pfam" id="PF01852">
    <property type="entry name" value="START"/>
    <property type="match status" value="1"/>
</dbReference>
<dbReference type="InterPro" id="IPR002913">
    <property type="entry name" value="START_lipid-bd_dom"/>
</dbReference>
<name>A0A368NH41_9GAMM</name>